<dbReference type="Proteomes" id="UP000724874">
    <property type="component" value="Unassembled WGS sequence"/>
</dbReference>
<evidence type="ECO:0000256" key="2">
    <source>
        <dbReference type="ARBA" id="ARBA00022771"/>
    </source>
</evidence>
<dbReference type="GO" id="GO:0007032">
    <property type="term" value="P:endosome organization"/>
    <property type="evidence" value="ECO:0007669"/>
    <property type="project" value="TreeGrafter"/>
</dbReference>
<feature type="region of interest" description="Disordered" evidence="5">
    <location>
        <begin position="449"/>
        <end position="487"/>
    </location>
</feature>
<dbReference type="Gene3D" id="3.30.60.90">
    <property type="match status" value="4"/>
</dbReference>
<dbReference type="GO" id="GO:0005080">
    <property type="term" value="F:protein kinase C binding"/>
    <property type="evidence" value="ECO:0007669"/>
    <property type="project" value="TreeGrafter"/>
</dbReference>
<evidence type="ECO:0000313" key="8">
    <source>
        <dbReference type="EMBL" id="KAF8906206.1"/>
    </source>
</evidence>
<accession>A0A9P5NWF9</accession>
<dbReference type="EMBL" id="JADNYJ010000019">
    <property type="protein sequence ID" value="KAF8906206.1"/>
    <property type="molecule type" value="Genomic_DNA"/>
</dbReference>
<reference evidence="8" key="1">
    <citation type="submission" date="2020-11" db="EMBL/GenBank/DDBJ databases">
        <authorList>
            <consortium name="DOE Joint Genome Institute"/>
            <person name="Ahrendt S."/>
            <person name="Riley R."/>
            <person name="Andreopoulos W."/>
            <person name="LaButti K."/>
            <person name="Pangilinan J."/>
            <person name="Ruiz-duenas F.J."/>
            <person name="Barrasa J.M."/>
            <person name="Sanchez-Garcia M."/>
            <person name="Camarero S."/>
            <person name="Miyauchi S."/>
            <person name="Serrano A."/>
            <person name="Linde D."/>
            <person name="Babiker R."/>
            <person name="Drula E."/>
            <person name="Ayuso-Fernandez I."/>
            <person name="Pacheco R."/>
            <person name="Padilla G."/>
            <person name="Ferreira P."/>
            <person name="Barriuso J."/>
            <person name="Kellner H."/>
            <person name="Castanera R."/>
            <person name="Alfaro M."/>
            <person name="Ramirez L."/>
            <person name="Pisabarro A.G."/>
            <person name="Kuo A."/>
            <person name="Tritt A."/>
            <person name="Lipzen A."/>
            <person name="He G."/>
            <person name="Yan M."/>
            <person name="Ng V."/>
            <person name="Cullen D."/>
            <person name="Martin F."/>
            <person name="Rosso M.-N."/>
            <person name="Henrissat B."/>
            <person name="Hibbett D."/>
            <person name="Martinez A.T."/>
            <person name="Grigoriev I.V."/>
        </authorList>
    </citation>
    <scope>NUCLEOTIDE SEQUENCE</scope>
    <source>
        <strain evidence="8">AH 44721</strain>
    </source>
</reference>
<feature type="compositionally biased region" description="Low complexity" evidence="5">
    <location>
        <begin position="220"/>
        <end position="229"/>
    </location>
</feature>
<dbReference type="PANTHER" id="PTHR15090">
    <property type="entry name" value="SEQUESTOSOME 1-RELATED"/>
    <property type="match status" value="1"/>
</dbReference>
<dbReference type="GO" id="GO:0070530">
    <property type="term" value="F:K63-linked polyubiquitin modification-dependent protein binding"/>
    <property type="evidence" value="ECO:0007669"/>
    <property type="project" value="TreeGrafter"/>
</dbReference>
<dbReference type="PROSITE" id="PS51745">
    <property type="entry name" value="PB1"/>
    <property type="match status" value="1"/>
</dbReference>
<dbReference type="GO" id="GO:0008270">
    <property type="term" value="F:zinc ion binding"/>
    <property type="evidence" value="ECO:0007669"/>
    <property type="project" value="UniProtKB-KW"/>
</dbReference>
<dbReference type="Gene3D" id="3.10.20.90">
    <property type="entry name" value="Phosphatidylinositol 3-kinase Catalytic Subunit, Chain A, domain 1"/>
    <property type="match status" value="1"/>
</dbReference>
<keyword evidence="2 4" id="KW-0863">Zinc-finger</keyword>
<dbReference type="SMART" id="SM00291">
    <property type="entry name" value="ZnF_ZZ"/>
    <property type="match status" value="4"/>
</dbReference>
<evidence type="ECO:0000259" key="7">
    <source>
        <dbReference type="PROSITE" id="PS51745"/>
    </source>
</evidence>
<dbReference type="GO" id="GO:0044753">
    <property type="term" value="C:amphisome"/>
    <property type="evidence" value="ECO:0007669"/>
    <property type="project" value="TreeGrafter"/>
</dbReference>
<feature type="compositionally biased region" description="Polar residues" evidence="5">
    <location>
        <begin position="133"/>
        <end position="143"/>
    </location>
</feature>
<comment type="caution">
    <text evidence="8">The sequence shown here is derived from an EMBL/GenBank/DDBJ whole genome shotgun (WGS) entry which is preliminary data.</text>
</comment>
<feature type="domain" description="PB1" evidence="7">
    <location>
        <begin position="8"/>
        <end position="99"/>
    </location>
</feature>
<evidence type="ECO:0000259" key="6">
    <source>
        <dbReference type="PROSITE" id="PS50135"/>
    </source>
</evidence>
<feature type="domain" description="ZZ-type" evidence="6">
    <location>
        <begin position="692"/>
        <end position="753"/>
    </location>
</feature>
<feature type="compositionally biased region" description="Basic and acidic residues" evidence="5">
    <location>
        <begin position="453"/>
        <end position="464"/>
    </location>
</feature>
<dbReference type="GO" id="GO:0000423">
    <property type="term" value="P:mitophagy"/>
    <property type="evidence" value="ECO:0007669"/>
    <property type="project" value="TreeGrafter"/>
</dbReference>
<sequence length="982" mass="107455">MYSPPDKPLIVKCTFDKWHKRITFSSARNCSYDLLRRKVEQCFSLYATAYAVSYKDDDGEITTITTDTDLYEAIQYFQAGDDAPISSAASILSGRSFGARKITLRVDITVDYDGPSLSDTSSLVSLEEFKGRNGSQQSFSFGTPSVDLDDDSVTVSSRDPGTSSARNGRAPSLSPHPIPKQRSFTSSDNRKTSVGRAVEVQSNANRELPTSDIGSHRSRGGSALAAAAERFPADPSGVFERLKLSEAMQDDSSSVDFDSLAASERGAAWLRDQNERTIRSKLGALPDPSESDRFSLSLNSQDDVLGEDPLGGDLALERDPSGRYYYTYTSGSSSQFQGSDDGKQTGNVDVDVYIQNPLRGPRPTSMQLNWLASQRIKPAESQHGRHHDVQAMSIHEEFPGLSQDIDKDILPFLPVPGPPPEILTDCSNCGVLLDAIRYVCSTCGEKAPARNNPWEKGKDRERDSPITQYTYPPQGHALFSSPNSSSSQTYIGSSDSLYYKPLPSIPSSPSLGSPSQSMFAPRSHLSVPSSPSSPHTSPGYELCSACLESVGIHHAIEGALAAPGTSPINNMSPTHDDPQRASQWRRAAPKKGQLRHAYREKVWGHLGWEDVVLDEAQISQCSTCSAVTERKRYKCASCSKMHLCRACYSQVHELHPSHAFLILPDKPVEVRGGSEFSSTVIPDPHEELSLKHPGVKCAHCLLDIVGARFHCAICDSVDICSNCESAGLPGNLDSDDGGHNSSHILIKIPYPLENTELRNASRRAVHLWTRDAASVGFSLPRSKADSEISSYAHTLIGSGSRDGLSHSPDDHRLFCNGCGHLIIGIRYQCAHCPSKPSAFSLCASCEARSYIIHDPMHVFFKLPRPVHQPLESPFPMLPPLYKVPAGPPPTAPKTTDPKAYLASLVHSSAICDRCIKRIEGEWFRCAYCAVDLCDSCQEVDTHDDTHVFIVFKSIVDMQLLRNFANLDSASENPPVIPYPIYR</sequence>
<evidence type="ECO:0000256" key="4">
    <source>
        <dbReference type="PROSITE-ProRule" id="PRU00228"/>
    </source>
</evidence>
<gene>
    <name evidence="8" type="ORF">CPB84DRAFT_1770225</name>
</gene>
<keyword evidence="1" id="KW-0479">Metal-binding</keyword>
<dbReference type="CDD" id="cd02340">
    <property type="entry name" value="ZZ_NBR1_like"/>
    <property type="match status" value="1"/>
</dbReference>
<keyword evidence="9" id="KW-1185">Reference proteome</keyword>
<dbReference type="InterPro" id="IPR043145">
    <property type="entry name" value="Znf_ZZ_sf"/>
</dbReference>
<dbReference type="PANTHER" id="PTHR15090:SF0">
    <property type="entry name" value="SEQUESTOSOME-1"/>
    <property type="match status" value="1"/>
</dbReference>
<dbReference type="InterPro" id="IPR053793">
    <property type="entry name" value="PB1-like"/>
</dbReference>
<dbReference type="InterPro" id="IPR000433">
    <property type="entry name" value="Znf_ZZ"/>
</dbReference>
<dbReference type="SUPFAM" id="SSF57850">
    <property type="entry name" value="RING/U-box"/>
    <property type="match status" value="4"/>
</dbReference>
<feature type="region of interest" description="Disordered" evidence="5">
    <location>
        <begin position="508"/>
        <end position="534"/>
    </location>
</feature>
<dbReference type="AlphaFoldDB" id="A0A9P5NWF9"/>
<keyword evidence="3" id="KW-0862">Zinc</keyword>
<feature type="region of interest" description="Disordered" evidence="5">
    <location>
        <begin position="133"/>
        <end position="229"/>
    </location>
</feature>
<evidence type="ECO:0000256" key="3">
    <source>
        <dbReference type="ARBA" id="ARBA00022833"/>
    </source>
</evidence>
<evidence type="ECO:0000313" key="9">
    <source>
        <dbReference type="Proteomes" id="UP000724874"/>
    </source>
</evidence>
<protein>
    <submittedName>
        <fullName evidence="8">Uncharacterized protein</fullName>
    </submittedName>
</protein>
<proteinExistence type="predicted"/>
<dbReference type="GO" id="GO:0016235">
    <property type="term" value="C:aggresome"/>
    <property type="evidence" value="ECO:0007669"/>
    <property type="project" value="TreeGrafter"/>
</dbReference>
<name>A0A9P5NWF9_GYMJU</name>
<evidence type="ECO:0000256" key="1">
    <source>
        <dbReference type="ARBA" id="ARBA00022723"/>
    </source>
</evidence>
<feature type="region of interest" description="Disordered" evidence="5">
    <location>
        <begin position="563"/>
        <end position="591"/>
    </location>
</feature>
<dbReference type="PROSITE" id="PS50135">
    <property type="entry name" value="ZF_ZZ_2"/>
    <property type="match status" value="1"/>
</dbReference>
<dbReference type="InterPro" id="IPR000270">
    <property type="entry name" value="PB1_dom"/>
</dbReference>
<evidence type="ECO:0000256" key="5">
    <source>
        <dbReference type="SAM" id="MobiDB-lite"/>
    </source>
</evidence>
<dbReference type="InterPro" id="IPR052260">
    <property type="entry name" value="Autophagy_Rcpt_SigReg"/>
</dbReference>
<organism evidence="8 9">
    <name type="scientific">Gymnopilus junonius</name>
    <name type="common">Spectacular rustgill mushroom</name>
    <name type="synonym">Gymnopilus spectabilis subsp. junonius</name>
    <dbReference type="NCBI Taxonomy" id="109634"/>
    <lineage>
        <taxon>Eukaryota</taxon>
        <taxon>Fungi</taxon>
        <taxon>Dikarya</taxon>
        <taxon>Basidiomycota</taxon>
        <taxon>Agaricomycotina</taxon>
        <taxon>Agaricomycetes</taxon>
        <taxon>Agaricomycetidae</taxon>
        <taxon>Agaricales</taxon>
        <taxon>Agaricineae</taxon>
        <taxon>Hymenogastraceae</taxon>
        <taxon>Gymnopilus</taxon>
    </lineage>
</organism>
<dbReference type="GO" id="GO:0035973">
    <property type="term" value="P:aggrephagy"/>
    <property type="evidence" value="ECO:0007669"/>
    <property type="project" value="TreeGrafter"/>
</dbReference>
<dbReference type="SUPFAM" id="SSF54277">
    <property type="entry name" value="CAD &amp; PB1 domains"/>
    <property type="match status" value="1"/>
</dbReference>
<dbReference type="Pfam" id="PF00569">
    <property type="entry name" value="ZZ"/>
    <property type="match status" value="1"/>
</dbReference>
<dbReference type="OrthoDB" id="661148at2759"/>
<dbReference type="Pfam" id="PF00564">
    <property type="entry name" value="PB1"/>
    <property type="match status" value="1"/>
</dbReference>